<proteinExistence type="predicted"/>
<comment type="caution">
    <text evidence="1">The sequence shown here is derived from an EMBL/GenBank/DDBJ whole genome shotgun (WGS) entry which is preliminary data.</text>
</comment>
<evidence type="ECO:0000313" key="1">
    <source>
        <dbReference type="EMBL" id="CAK1547947.1"/>
    </source>
</evidence>
<reference evidence="1 2" key="1">
    <citation type="submission" date="2023-11" db="EMBL/GenBank/DDBJ databases">
        <authorList>
            <person name="Okamura Y."/>
        </authorList>
    </citation>
    <scope>NUCLEOTIDE SEQUENCE [LARGE SCALE GENOMIC DNA]</scope>
</reference>
<protein>
    <submittedName>
        <fullName evidence="1">Uncharacterized protein</fullName>
    </submittedName>
</protein>
<accession>A0AAV1JF44</accession>
<evidence type="ECO:0000313" key="2">
    <source>
        <dbReference type="Proteomes" id="UP001497472"/>
    </source>
</evidence>
<gene>
    <name evidence="1" type="ORF">LNINA_LOCUS7383</name>
</gene>
<name>A0AAV1JF44_9NEOP</name>
<dbReference type="Proteomes" id="UP001497472">
    <property type="component" value="Unassembled WGS sequence"/>
</dbReference>
<dbReference type="AlphaFoldDB" id="A0AAV1JF44"/>
<keyword evidence="2" id="KW-1185">Reference proteome</keyword>
<organism evidence="1 2">
    <name type="scientific">Leptosia nina</name>
    <dbReference type="NCBI Taxonomy" id="320188"/>
    <lineage>
        <taxon>Eukaryota</taxon>
        <taxon>Metazoa</taxon>
        <taxon>Ecdysozoa</taxon>
        <taxon>Arthropoda</taxon>
        <taxon>Hexapoda</taxon>
        <taxon>Insecta</taxon>
        <taxon>Pterygota</taxon>
        <taxon>Neoptera</taxon>
        <taxon>Endopterygota</taxon>
        <taxon>Lepidoptera</taxon>
        <taxon>Glossata</taxon>
        <taxon>Ditrysia</taxon>
        <taxon>Papilionoidea</taxon>
        <taxon>Pieridae</taxon>
        <taxon>Pierinae</taxon>
        <taxon>Leptosia</taxon>
    </lineage>
</organism>
<dbReference type="EMBL" id="CAVLEF010000010">
    <property type="protein sequence ID" value="CAK1547947.1"/>
    <property type="molecule type" value="Genomic_DNA"/>
</dbReference>
<sequence>MVFSQSCSDVAAYATAPANALRLSASKLRKALTNSTLYFDSSGYANAYSYLKPCGIFSTIKFTAAGACRNWGLFKLLIAATLLLIS</sequence>